<gene>
    <name evidence="1" type="ORF">HS088_TW17G00670</name>
</gene>
<protein>
    <submittedName>
        <fullName evidence="1">Uncharacterized protein</fullName>
    </submittedName>
</protein>
<organism evidence="1 2">
    <name type="scientific">Tripterygium wilfordii</name>
    <name type="common">Thunder God vine</name>
    <dbReference type="NCBI Taxonomy" id="458696"/>
    <lineage>
        <taxon>Eukaryota</taxon>
        <taxon>Viridiplantae</taxon>
        <taxon>Streptophyta</taxon>
        <taxon>Embryophyta</taxon>
        <taxon>Tracheophyta</taxon>
        <taxon>Spermatophyta</taxon>
        <taxon>Magnoliopsida</taxon>
        <taxon>eudicotyledons</taxon>
        <taxon>Gunneridae</taxon>
        <taxon>Pentapetalae</taxon>
        <taxon>rosids</taxon>
        <taxon>fabids</taxon>
        <taxon>Celastrales</taxon>
        <taxon>Celastraceae</taxon>
        <taxon>Tripterygium</taxon>
    </lineage>
</organism>
<sequence length="109" mass="12418">MVYSHGLFMMSSNRWDSLSKTFSRPLGLSIFDDDDDDDSSVMIRISHRIGSPQSLHIRVRTAHSLSPKQRRTILAQVAGMLRLCDEDEALVRGFPNMVKAISLRRQCLK</sequence>
<evidence type="ECO:0000313" key="2">
    <source>
        <dbReference type="Proteomes" id="UP000593562"/>
    </source>
</evidence>
<dbReference type="EMBL" id="JAAARO010000017">
    <property type="protein sequence ID" value="KAF5733133.1"/>
    <property type="molecule type" value="Genomic_DNA"/>
</dbReference>
<comment type="caution">
    <text evidence="1">The sequence shown here is derived from an EMBL/GenBank/DDBJ whole genome shotgun (WGS) entry which is preliminary data.</text>
</comment>
<dbReference type="AlphaFoldDB" id="A0A7J7CGF0"/>
<evidence type="ECO:0000313" key="1">
    <source>
        <dbReference type="EMBL" id="KAF5733133.1"/>
    </source>
</evidence>
<name>A0A7J7CGF0_TRIWF</name>
<dbReference type="InParanoid" id="A0A7J7CGF0"/>
<proteinExistence type="predicted"/>
<keyword evidence="2" id="KW-1185">Reference proteome</keyword>
<accession>A0A7J7CGF0</accession>
<dbReference type="Proteomes" id="UP000593562">
    <property type="component" value="Unassembled WGS sequence"/>
</dbReference>
<reference evidence="1 2" key="1">
    <citation type="journal article" date="2020" name="Nat. Commun.">
        <title>Genome of Tripterygium wilfordii and identification of cytochrome P450 involved in triptolide biosynthesis.</title>
        <authorList>
            <person name="Tu L."/>
            <person name="Su P."/>
            <person name="Zhang Z."/>
            <person name="Gao L."/>
            <person name="Wang J."/>
            <person name="Hu T."/>
            <person name="Zhou J."/>
            <person name="Zhang Y."/>
            <person name="Zhao Y."/>
            <person name="Liu Y."/>
            <person name="Song Y."/>
            <person name="Tong Y."/>
            <person name="Lu Y."/>
            <person name="Yang J."/>
            <person name="Xu C."/>
            <person name="Jia M."/>
            <person name="Peters R.J."/>
            <person name="Huang L."/>
            <person name="Gao W."/>
        </authorList>
    </citation>
    <scope>NUCLEOTIDE SEQUENCE [LARGE SCALE GENOMIC DNA]</scope>
    <source>
        <strain evidence="2">cv. XIE 37</strain>
        <tissue evidence="1">Leaf</tissue>
    </source>
</reference>